<name>A0ABY6UYV4_BIOOC</name>
<dbReference type="Gene3D" id="1.10.510.10">
    <property type="entry name" value="Transferase(Phosphotransferase) domain 1"/>
    <property type="match status" value="1"/>
</dbReference>
<dbReference type="EMBL" id="CABFNS010000931">
    <property type="protein sequence ID" value="VUC36619.1"/>
    <property type="molecule type" value="Genomic_DNA"/>
</dbReference>
<sequence length="254" mass="28101">MEYMENGDLQEYLSVPFPEAEVKEIASQLLEGLSFMHENGFAHRDLKPVNVLVSKPSPNWWVKISDFGISKRAQEASTLFHTVVGTNGYLAPEVMGYYTPDDDEDSDGDSPYTVAVDLWALGALTYRLLTNQNVFAEPRMLGRYVGGRAPFPKTPLTIHSVSEACIRLLEKMMEPSPLKRPTAMEAIEDAWICDDKAISTDQAPSTGQITRMNAVSLSLPEHTVISEASASWPTAVTDKTRYASYGGPPHGHDY</sequence>
<dbReference type="InterPro" id="IPR008271">
    <property type="entry name" value="Ser/Thr_kinase_AS"/>
</dbReference>
<proteinExistence type="predicted"/>
<reference evidence="2 3" key="1">
    <citation type="submission" date="2019-06" db="EMBL/GenBank/DDBJ databases">
        <authorList>
            <person name="Broberg M."/>
        </authorList>
    </citation>
    <scope>NUCLEOTIDE SEQUENCE [LARGE SCALE GENOMIC DNA]</scope>
</reference>
<dbReference type="InterPro" id="IPR011009">
    <property type="entry name" value="Kinase-like_dom_sf"/>
</dbReference>
<gene>
    <name evidence="2" type="ORF">CLO192961_LOCUS449201</name>
</gene>
<dbReference type="Pfam" id="PF00069">
    <property type="entry name" value="Pkinase"/>
    <property type="match status" value="1"/>
</dbReference>
<evidence type="ECO:0000259" key="1">
    <source>
        <dbReference type="PROSITE" id="PS50011"/>
    </source>
</evidence>
<evidence type="ECO:0000313" key="2">
    <source>
        <dbReference type="EMBL" id="VUC36619.1"/>
    </source>
</evidence>
<organism evidence="2 3">
    <name type="scientific">Bionectria ochroleuca</name>
    <name type="common">Gliocladium roseum</name>
    <dbReference type="NCBI Taxonomy" id="29856"/>
    <lineage>
        <taxon>Eukaryota</taxon>
        <taxon>Fungi</taxon>
        <taxon>Dikarya</taxon>
        <taxon>Ascomycota</taxon>
        <taxon>Pezizomycotina</taxon>
        <taxon>Sordariomycetes</taxon>
        <taxon>Hypocreomycetidae</taxon>
        <taxon>Hypocreales</taxon>
        <taxon>Bionectriaceae</taxon>
        <taxon>Clonostachys</taxon>
    </lineage>
</organism>
<evidence type="ECO:0000313" key="3">
    <source>
        <dbReference type="Proteomes" id="UP000766486"/>
    </source>
</evidence>
<dbReference type="Proteomes" id="UP000766486">
    <property type="component" value="Unassembled WGS sequence"/>
</dbReference>
<dbReference type="SMART" id="SM00220">
    <property type="entry name" value="S_TKc"/>
    <property type="match status" value="1"/>
</dbReference>
<protein>
    <recommendedName>
        <fullName evidence="1">Protein kinase domain-containing protein</fullName>
    </recommendedName>
</protein>
<dbReference type="PROSITE" id="PS50011">
    <property type="entry name" value="PROTEIN_KINASE_DOM"/>
    <property type="match status" value="1"/>
</dbReference>
<feature type="domain" description="Protein kinase" evidence="1">
    <location>
        <begin position="1"/>
        <end position="192"/>
    </location>
</feature>
<accession>A0ABY6UYV4</accession>
<dbReference type="CDD" id="cd14014">
    <property type="entry name" value="STKc_PknB_like"/>
    <property type="match status" value="1"/>
</dbReference>
<keyword evidence="3" id="KW-1185">Reference proteome</keyword>
<dbReference type="SUPFAM" id="SSF56112">
    <property type="entry name" value="Protein kinase-like (PK-like)"/>
    <property type="match status" value="1"/>
</dbReference>
<dbReference type="PANTHER" id="PTHR44167:SF24">
    <property type="entry name" value="SERINE_THREONINE-PROTEIN KINASE CHK2"/>
    <property type="match status" value="1"/>
</dbReference>
<dbReference type="PROSITE" id="PS00108">
    <property type="entry name" value="PROTEIN_KINASE_ST"/>
    <property type="match status" value="1"/>
</dbReference>
<dbReference type="InterPro" id="IPR000719">
    <property type="entry name" value="Prot_kinase_dom"/>
</dbReference>
<comment type="caution">
    <text evidence="2">The sequence shown here is derived from an EMBL/GenBank/DDBJ whole genome shotgun (WGS) entry which is preliminary data.</text>
</comment>
<dbReference type="PANTHER" id="PTHR44167">
    <property type="entry name" value="OVARIAN-SPECIFIC SERINE/THREONINE-PROTEIN KINASE LOK-RELATED"/>
    <property type="match status" value="1"/>
</dbReference>